<dbReference type="PaxDb" id="547559-Nmag_0130"/>
<dbReference type="EMBL" id="CP001932">
    <property type="protein sequence ID" value="ADD03727.1"/>
    <property type="molecule type" value="Genomic_DNA"/>
</dbReference>
<reference evidence="3" key="1">
    <citation type="submission" date="2010-02" db="EMBL/GenBank/DDBJ databases">
        <title>Complete sequence of chromosome of Natrialba magadii ATCC 43099.</title>
        <authorList>
            <consortium name="US DOE Joint Genome Institute"/>
            <person name="Lucas S."/>
            <person name="Copeland A."/>
            <person name="Lapidus A."/>
            <person name="Cheng J.-F."/>
            <person name="Bruce D."/>
            <person name="Goodwin L."/>
            <person name="Pitluck S."/>
            <person name="Davenport K."/>
            <person name="Saunders E."/>
            <person name="Detter J.C."/>
            <person name="Han C."/>
            <person name="Tapia R."/>
            <person name="Land M."/>
            <person name="Hauser L."/>
            <person name="Kyrpides N."/>
            <person name="Mikhailova N."/>
            <person name="De Castro R.E."/>
            <person name="Maupin-Furlow J.A."/>
            <person name="Woyke T."/>
        </authorList>
    </citation>
    <scope>NUCLEOTIDE SEQUENCE [LARGE SCALE GENOMIC DNA]</scope>
    <source>
        <strain evidence="3">ATCC 43099 / DSM 3394 / CCM 3739 / CIP 104546 / IAM 13178 / JCM 8861 / NBRC 102185 / NCIMB 2190 / MS3</strain>
    </source>
</reference>
<name>D3SWD5_NATMM</name>
<keyword evidence="3" id="KW-1185">Reference proteome</keyword>
<reference evidence="1 3" key="2">
    <citation type="journal article" date="2012" name="BMC Genomics">
        <title>A comparative genomics perspective on the genetic content of the alkaliphilic haloarchaeon Natrialba magadii ATCC 43099T.</title>
        <authorList>
            <person name="Siddaramappa S."/>
            <person name="Challacombe J.F."/>
            <person name="Decastro R.E."/>
            <person name="Pfeiffer F."/>
            <person name="Sastre D.E."/>
            <person name="Gimenez M.I."/>
            <person name="Paggi R.A."/>
            <person name="Detter J.C."/>
            <person name="Davenport K.W."/>
            <person name="Goodwin L.A."/>
            <person name="Kyrpides N."/>
            <person name="Tapia R."/>
            <person name="Pitluck S."/>
            <person name="Lucas S."/>
            <person name="Woyke T."/>
            <person name="Maupin-Furlow J.A."/>
        </authorList>
    </citation>
    <scope>NUCLEOTIDE SEQUENCE [LARGE SCALE GENOMIC DNA]</scope>
    <source>
        <strain evidence="1">ATCC 43099</strain>
        <strain evidence="3">ATCC 43099 / DSM 3394 / CCM 3739 / CIP 104546 / IAM 13178 / JCM 8861 / NBRC 102185 / NCIMB 2190 / MS3</strain>
    </source>
</reference>
<reference evidence="2 4" key="3">
    <citation type="journal article" date="2014" name="PLoS Genet.">
        <title>Phylogenetically driven sequencing of extremely halophilic archaea reveals strategies for static and dynamic osmo-response.</title>
        <authorList>
            <person name="Becker E.A."/>
            <person name="Seitzer P.M."/>
            <person name="Tritt A."/>
            <person name="Larsen D."/>
            <person name="Krusor M."/>
            <person name="Yao A.I."/>
            <person name="Wu D."/>
            <person name="Madern D."/>
            <person name="Eisen J.A."/>
            <person name="Darling A.E."/>
            <person name="Facciotti M.T."/>
        </authorList>
    </citation>
    <scope>NUCLEOTIDE SEQUENCE [LARGE SCALE GENOMIC DNA]</scope>
    <source>
        <strain evidence="4">ATCC 43099 / DSM 3394 / CCM 3739 / CIP 104546 / IAM 13178 / JCM 8861 / NBRC 102185 / NCIMB 2190 / MS3</strain>
        <strain evidence="2">MS-3</strain>
    </source>
</reference>
<evidence type="ECO:0000313" key="4">
    <source>
        <dbReference type="Proteomes" id="UP000011543"/>
    </source>
</evidence>
<dbReference type="eggNOG" id="arCOG01010">
    <property type="taxonomic scope" value="Archaea"/>
</dbReference>
<dbReference type="Proteomes" id="UP000001879">
    <property type="component" value="Chromosome"/>
</dbReference>
<evidence type="ECO:0000313" key="2">
    <source>
        <dbReference type="EMBL" id="ELY33782.1"/>
    </source>
</evidence>
<organism evidence="1 3">
    <name type="scientific">Natrialba magadii (strain ATCC 43099 / DSM 3394 / CCM 3739 / CIP 104546 / IAM 13178 / JCM 8861 / NBRC 102185 / NCIMB 2190 / MS3)</name>
    <name type="common">Natronobacterium magadii</name>
    <dbReference type="NCBI Taxonomy" id="547559"/>
    <lineage>
        <taxon>Archaea</taxon>
        <taxon>Methanobacteriati</taxon>
        <taxon>Methanobacteriota</taxon>
        <taxon>Stenosarchaea group</taxon>
        <taxon>Halobacteria</taxon>
        <taxon>Halobacteriales</taxon>
        <taxon>Natrialbaceae</taxon>
        <taxon>Natrialba</taxon>
    </lineage>
</organism>
<evidence type="ECO:0000313" key="1">
    <source>
        <dbReference type="EMBL" id="ADD03727.1"/>
    </source>
</evidence>
<accession>D3SWD5</accession>
<sequence>MSTASDTGDATTRIEVRVPHRLLEKIDEEDERRGGTWRSGAVRDWIEPPVRLSDETLEELVESSERRENASSC</sequence>
<dbReference type="HOGENOM" id="CLU_161783_1_0_2"/>
<gene>
    <name evidence="1" type="ordered locus">Nmag_0130</name>
    <name evidence="2" type="ORF">C500_01113</name>
</gene>
<dbReference type="GeneID" id="8822949"/>
<proteinExistence type="predicted"/>
<reference evidence="1" key="4">
    <citation type="submission" date="2016-09" db="EMBL/GenBank/DDBJ databases">
        <authorList>
            <person name="Pfeiffer F."/>
        </authorList>
    </citation>
    <scope>NUCLEOTIDE SEQUENCE</scope>
    <source>
        <strain evidence="1">ATCC 43099</strain>
    </source>
</reference>
<dbReference type="KEGG" id="nmg:Nmag_0130"/>
<protein>
    <submittedName>
        <fullName evidence="1">CopG domain protein</fullName>
    </submittedName>
</protein>
<dbReference type="RefSeq" id="WP_004213512.1">
    <property type="nucleotide sequence ID" value="NC_013922.1"/>
</dbReference>
<dbReference type="Proteomes" id="UP000011543">
    <property type="component" value="Unassembled WGS sequence"/>
</dbReference>
<evidence type="ECO:0000313" key="3">
    <source>
        <dbReference type="Proteomes" id="UP000001879"/>
    </source>
</evidence>
<dbReference type="EMBL" id="AOHS01000008">
    <property type="protein sequence ID" value="ELY33782.1"/>
    <property type="molecule type" value="Genomic_DNA"/>
</dbReference>
<dbReference type="AlphaFoldDB" id="D3SWD5"/>
<dbReference type="STRING" id="547559.Nmag_0130"/>